<dbReference type="Pfam" id="PF22725">
    <property type="entry name" value="GFO_IDH_MocA_C3"/>
    <property type="match status" value="1"/>
</dbReference>
<protein>
    <submittedName>
        <fullName evidence="3">Oxidoreductase</fullName>
    </submittedName>
</protein>
<dbReference type="InterPro" id="IPR000683">
    <property type="entry name" value="Gfo/Idh/MocA-like_OxRdtase_N"/>
</dbReference>
<name>A0A0K2SM52_LIMPI</name>
<evidence type="ECO:0000313" key="4">
    <source>
        <dbReference type="Proteomes" id="UP000065807"/>
    </source>
</evidence>
<keyword evidence="4" id="KW-1185">Reference proteome</keyword>
<proteinExistence type="predicted"/>
<dbReference type="InterPro" id="IPR036291">
    <property type="entry name" value="NAD(P)-bd_dom_sf"/>
</dbReference>
<accession>A0A0K2SM52</accession>
<dbReference type="Pfam" id="PF01408">
    <property type="entry name" value="GFO_IDH_MocA"/>
    <property type="match status" value="1"/>
</dbReference>
<reference evidence="4" key="2">
    <citation type="journal article" date="2016" name="Int. J. Syst. Evol. Microbiol.">
        <title>Complete genome sequence and cell structure of Limnochorda pilosa, a Gram-negative spore-former within the phylum Firmicutes.</title>
        <authorList>
            <person name="Watanabe M."/>
            <person name="Kojima H."/>
            <person name="Fukui M."/>
        </authorList>
    </citation>
    <scope>NUCLEOTIDE SEQUENCE [LARGE SCALE GENOMIC DNA]</scope>
    <source>
        <strain evidence="4">HC45</strain>
    </source>
</reference>
<dbReference type="AlphaFoldDB" id="A0A0K2SM52"/>
<dbReference type="STRING" id="1555112.LIP_2339"/>
<dbReference type="EMBL" id="AP014924">
    <property type="protein sequence ID" value="BAS28180.1"/>
    <property type="molecule type" value="Genomic_DNA"/>
</dbReference>
<dbReference type="InterPro" id="IPR051450">
    <property type="entry name" value="Gfo/Idh/MocA_Oxidoreductases"/>
</dbReference>
<dbReference type="KEGG" id="lpil:LIP_2339"/>
<dbReference type="InterPro" id="IPR055170">
    <property type="entry name" value="GFO_IDH_MocA-like_dom"/>
</dbReference>
<dbReference type="Gene3D" id="3.40.50.720">
    <property type="entry name" value="NAD(P)-binding Rossmann-like Domain"/>
    <property type="match status" value="1"/>
</dbReference>
<dbReference type="RefSeq" id="WP_068138123.1">
    <property type="nucleotide sequence ID" value="NZ_AP014924.1"/>
</dbReference>
<evidence type="ECO:0000259" key="2">
    <source>
        <dbReference type="Pfam" id="PF22725"/>
    </source>
</evidence>
<dbReference type="SUPFAM" id="SSF55347">
    <property type="entry name" value="Glyceraldehyde-3-phosphate dehydrogenase-like, C-terminal domain"/>
    <property type="match status" value="1"/>
</dbReference>
<reference evidence="4" key="1">
    <citation type="submission" date="2015-07" db="EMBL/GenBank/DDBJ databases">
        <title>Complete genome sequence and phylogenetic analysis of Limnochorda pilosa.</title>
        <authorList>
            <person name="Watanabe M."/>
            <person name="Kojima H."/>
            <person name="Fukui M."/>
        </authorList>
    </citation>
    <scope>NUCLEOTIDE SEQUENCE [LARGE SCALE GENOMIC DNA]</scope>
    <source>
        <strain evidence="4">HC45</strain>
    </source>
</reference>
<evidence type="ECO:0000313" key="3">
    <source>
        <dbReference type="EMBL" id="BAS28180.1"/>
    </source>
</evidence>
<dbReference type="PANTHER" id="PTHR43377">
    <property type="entry name" value="BILIVERDIN REDUCTASE A"/>
    <property type="match status" value="1"/>
</dbReference>
<organism evidence="3 4">
    <name type="scientific">Limnochorda pilosa</name>
    <dbReference type="NCBI Taxonomy" id="1555112"/>
    <lineage>
        <taxon>Bacteria</taxon>
        <taxon>Bacillati</taxon>
        <taxon>Bacillota</taxon>
        <taxon>Limnochordia</taxon>
        <taxon>Limnochordales</taxon>
        <taxon>Limnochordaceae</taxon>
        <taxon>Limnochorda</taxon>
    </lineage>
</organism>
<sequence>METLRFGIIGMGWMGQLHAEVLHQLRSTRLAAIAEIDDARRQAMSARFGVQAYADYREMLADPEIDAVSICVRDLDHLAPVLAAAEAGKQIFLEKPIAATVEDSEAIVSAASRAGVKLMVGHLLRFDPKYRQMRDAVASGQLGDVIHLYARRNSPRTEGPARYRGELPLALHVTVHDLDIILWMLRPHKPVSVYAESVEKLLAPLGTEDSVFALIRFDTGAVAAVESSWVLPAGTPTKLDYQMEVVGTEGASYLSGGYSGLALVSGTGIEFPDNFHQPAVGNVRMGDLRAELEAFASAVLSGEEVPVDPRDSVDAVRLALAIIQSARSGQRVSLL</sequence>
<dbReference type="Gene3D" id="3.30.360.10">
    <property type="entry name" value="Dihydrodipicolinate Reductase, domain 2"/>
    <property type="match status" value="1"/>
</dbReference>
<dbReference type="SUPFAM" id="SSF51735">
    <property type="entry name" value="NAD(P)-binding Rossmann-fold domains"/>
    <property type="match status" value="1"/>
</dbReference>
<dbReference type="Proteomes" id="UP000065807">
    <property type="component" value="Chromosome"/>
</dbReference>
<feature type="domain" description="GFO/IDH/MocA-like oxidoreductase" evidence="2">
    <location>
        <begin position="130"/>
        <end position="251"/>
    </location>
</feature>
<dbReference type="PANTHER" id="PTHR43377:SF1">
    <property type="entry name" value="BILIVERDIN REDUCTASE A"/>
    <property type="match status" value="1"/>
</dbReference>
<evidence type="ECO:0000259" key="1">
    <source>
        <dbReference type="Pfam" id="PF01408"/>
    </source>
</evidence>
<dbReference type="GO" id="GO:0000166">
    <property type="term" value="F:nucleotide binding"/>
    <property type="evidence" value="ECO:0007669"/>
    <property type="project" value="InterPro"/>
</dbReference>
<feature type="domain" description="Gfo/Idh/MocA-like oxidoreductase N-terminal" evidence="1">
    <location>
        <begin position="4"/>
        <end position="122"/>
    </location>
</feature>
<dbReference type="OrthoDB" id="9815825at2"/>
<gene>
    <name evidence="3" type="ORF">LIP_2339</name>
</gene>